<evidence type="ECO:0000313" key="7">
    <source>
        <dbReference type="Proteomes" id="UP000535543"/>
    </source>
</evidence>
<evidence type="ECO:0000259" key="5">
    <source>
        <dbReference type="PROSITE" id="PS50977"/>
    </source>
</evidence>
<dbReference type="PANTHER" id="PTHR30055:SF220">
    <property type="entry name" value="TETR-FAMILY REGULATORY PROTEIN"/>
    <property type="match status" value="1"/>
</dbReference>
<keyword evidence="7" id="KW-1185">Reference proteome</keyword>
<dbReference type="InterPro" id="IPR009057">
    <property type="entry name" value="Homeodomain-like_sf"/>
</dbReference>
<evidence type="ECO:0000256" key="1">
    <source>
        <dbReference type="ARBA" id="ARBA00023015"/>
    </source>
</evidence>
<dbReference type="Gene3D" id="1.10.357.10">
    <property type="entry name" value="Tetracycline Repressor, domain 2"/>
    <property type="match status" value="1"/>
</dbReference>
<reference evidence="6 7" key="1">
    <citation type="submission" date="2019-05" db="EMBL/GenBank/DDBJ databases">
        <authorList>
            <person name="Lee S.D."/>
        </authorList>
    </citation>
    <scope>NUCLEOTIDE SEQUENCE [LARGE SCALE GENOMIC DNA]</scope>
    <source>
        <strain evidence="6 7">YC2-7</strain>
    </source>
</reference>
<evidence type="ECO:0000256" key="2">
    <source>
        <dbReference type="ARBA" id="ARBA00023125"/>
    </source>
</evidence>
<dbReference type="RefSeq" id="WP_169592332.1">
    <property type="nucleotide sequence ID" value="NZ_VCQU01000010.1"/>
</dbReference>
<dbReference type="PROSITE" id="PS50977">
    <property type="entry name" value="HTH_TETR_2"/>
    <property type="match status" value="1"/>
</dbReference>
<keyword evidence="3" id="KW-0804">Transcription</keyword>
<dbReference type="Pfam" id="PF13305">
    <property type="entry name" value="TetR_C_33"/>
    <property type="match status" value="1"/>
</dbReference>
<keyword evidence="2 4" id="KW-0238">DNA-binding</keyword>
<dbReference type="InterPro" id="IPR001647">
    <property type="entry name" value="HTH_TetR"/>
</dbReference>
<dbReference type="Pfam" id="PF00440">
    <property type="entry name" value="TetR_N"/>
    <property type="match status" value="1"/>
</dbReference>
<dbReference type="InterPro" id="IPR050109">
    <property type="entry name" value="HTH-type_TetR-like_transc_reg"/>
</dbReference>
<dbReference type="SUPFAM" id="SSF48498">
    <property type="entry name" value="Tetracyclin repressor-like, C-terminal domain"/>
    <property type="match status" value="1"/>
</dbReference>
<dbReference type="GO" id="GO:0003700">
    <property type="term" value="F:DNA-binding transcription factor activity"/>
    <property type="evidence" value="ECO:0007669"/>
    <property type="project" value="TreeGrafter"/>
</dbReference>
<sequence>MTASKRPYHHGNLREAAIEAAVAEVQRVGAAGVSMREIARRAGVAHSALAYQFGDKSGLFTAVATEGFRLAADAIGPAATGPEGFLQGGMAYVMFALTHPGHFEVMFRADLYRADDPDLIEARDAAFAILDGSARISLSAKPGEDVTGAVVAGWALSHGFASLWMTGNLQDRTGADPVQFAGQLARGIVRLGELAQRQIDSA</sequence>
<keyword evidence="1" id="KW-0805">Transcription regulation</keyword>
<gene>
    <name evidence="6" type="ORF">FGL95_24835</name>
</gene>
<evidence type="ECO:0000256" key="4">
    <source>
        <dbReference type="PROSITE-ProRule" id="PRU00335"/>
    </source>
</evidence>
<dbReference type="InterPro" id="IPR025996">
    <property type="entry name" value="MT1864/Rv1816-like_C"/>
</dbReference>
<evidence type="ECO:0000256" key="3">
    <source>
        <dbReference type="ARBA" id="ARBA00023163"/>
    </source>
</evidence>
<proteinExistence type="predicted"/>
<protein>
    <submittedName>
        <fullName evidence="6">TetR/AcrR family transcriptional regulator</fullName>
    </submittedName>
</protein>
<dbReference type="GO" id="GO:0000976">
    <property type="term" value="F:transcription cis-regulatory region binding"/>
    <property type="evidence" value="ECO:0007669"/>
    <property type="project" value="TreeGrafter"/>
</dbReference>
<dbReference type="AlphaFoldDB" id="A0A848KMU0"/>
<feature type="domain" description="HTH tetR-type" evidence="5">
    <location>
        <begin position="11"/>
        <end position="71"/>
    </location>
</feature>
<dbReference type="Proteomes" id="UP000535543">
    <property type="component" value="Unassembled WGS sequence"/>
</dbReference>
<dbReference type="PANTHER" id="PTHR30055">
    <property type="entry name" value="HTH-TYPE TRANSCRIPTIONAL REGULATOR RUTR"/>
    <property type="match status" value="1"/>
</dbReference>
<evidence type="ECO:0000313" key="6">
    <source>
        <dbReference type="EMBL" id="NMN98274.1"/>
    </source>
</evidence>
<dbReference type="EMBL" id="VCQU01000010">
    <property type="protein sequence ID" value="NMN98274.1"/>
    <property type="molecule type" value="Genomic_DNA"/>
</dbReference>
<accession>A0A848KMU0</accession>
<feature type="DNA-binding region" description="H-T-H motif" evidence="4">
    <location>
        <begin position="34"/>
        <end position="53"/>
    </location>
</feature>
<dbReference type="InterPro" id="IPR036271">
    <property type="entry name" value="Tet_transcr_reg_TetR-rel_C_sf"/>
</dbReference>
<organism evidence="6 7">
    <name type="scientific">Antrihabitans stalactiti</name>
    <dbReference type="NCBI Taxonomy" id="2584121"/>
    <lineage>
        <taxon>Bacteria</taxon>
        <taxon>Bacillati</taxon>
        <taxon>Actinomycetota</taxon>
        <taxon>Actinomycetes</taxon>
        <taxon>Mycobacteriales</taxon>
        <taxon>Nocardiaceae</taxon>
        <taxon>Antrihabitans</taxon>
    </lineage>
</organism>
<dbReference type="SUPFAM" id="SSF46689">
    <property type="entry name" value="Homeodomain-like"/>
    <property type="match status" value="1"/>
</dbReference>
<comment type="caution">
    <text evidence="6">The sequence shown here is derived from an EMBL/GenBank/DDBJ whole genome shotgun (WGS) entry which is preliminary data.</text>
</comment>
<reference evidence="6 7" key="2">
    <citation type="submission" date="2020-06" db="EMBL/GenBank/DDBJ databases">
        <title>Antribacter stalactiti gen. nov., sp. nov., a new member of the family Nacardiaceae isolated from a cave.</title>
        <authorList>
            <person name="Kim I.S."/>
        </authorList>
    </citation>
    <scope>NUCLEOTIDE SEQUENCE [LARGE SCALE GENOMIC DNA]</scope>
    <source>
        <strain evidence="6 7">YC2-7</strain>
    </source>
</reference>
<name>A0A848KMU0_9NOCA</name>